<proteinExistence type="inferred from homology"/>
<dbReference type="EMBL" id="VSRR010000122">
    <property type="protein sequence ID" value="MPC10576.1"/>
    <property type="molecule type" value="Genomic_DNA"/>
</dbReference>
<dbReference type="OrthoDB" id="1882297at2759"/>
<organism evidence="6 7">
    <name type="scientific">Portunus trituberculatus</name>
    <name type="common">Swimming crab</name>
    <name type="synonym">Neptunus trituberculatus</name>
    <dbReference type="NCBI Taxonomy" id="210409"/>
    <lineage>
        <taxon>Eukaryota</taxon>
        <taxon>Metazoa</taxon>
        <taxon>Ecdysozoa</taxon>
        <taxon>Arthropoda</taxon>
        <taxon>Crustacea</taxon>
        <taxon>Multicrustacea</taxon>
        <taxon>Malacostraca</taxon>
        <taxon>Eumalacostraca</taxon>
        <taxon>Eucarida</taxon>
        <taxon>Decapoda</taxon>
        <taxon>Pleocyemata</taxon>
        <taxon>Brachyura</taxon>
        <taxon>Eubrachyura</taxon>
        <taxon>Portunoidea</taxon>
        <taxon>Portunidae</taxon>
        <taxon>Portuninae</taxon>
        <taxon>Portunus</taxon>
    </lineage>
</organism>
<dbReference type="InterPro" id="IPR005822">
    <property type="entry name" value="Ribosomal_uL13"/>
</dbReference>
<protein>
    <recommendedName>
        <fullName evidence="4">Large ribosomal subunit protein uL13</fullName>
    </recommendedName>
    <alternativeName>
        <fullName evidence="5">60S ribosomal protein L13a</fullName>
    </alternativeName>
</protein>
<gene>
    <name evidence="6" type="primary">RPL13A</name>
    <name evidence="6" type="ORF">E2C01_003214</name>
</gene>
<evidence type="ECO:0000313" key="6">
    <source>
        <dbReference type="EMBL" id="MPC10576.1"/>
    </source>
</evidence>
<evidence type="ECO:0000256" key="1">
    <source>
        <dbReference type="ARBA" id="ARBA00006227"/>
    </source>
</evidence>
<evidence type="ECO:0000256" key="5">
    <source>
        <dbReference type="ARBA" id="ARBA00035367"/>
    </source>
</evidence>
<dbReference type="GO" id="GO:0003729">
    <property type="term" value="F:mRNA binding"/>
    <property type="evidence" value="ECO:0007669"/>
    <property type="project" value="TreeGrafter"/>
</dbReference>
<dbReference type="PANTHER" id="PTHR11545">
    <property type="entry name" value="RIBOSOMAL PROTEIN L13"/>
    <property type="match status" value="1"/>
</dbReference>
<dbReference type="Proteomes" id="UP000324222">
    <property type="component" value="Unassembled WGS sequence"/>
</dbReference>
<reference evidence="6 7" key="1">
    <citation type="submission" date="2019-05" db="EMBL/GenBank/DDBJ databases">
        <title>Another draft genome of Portunus trituberculatus and its Hox gene families provides insights of decapod evolution.</title>
        <authorList>
            <person name="Jeong J.-H."/>
            <person name="Song I."/>
            <person name="Kim S."/>
            <person name="Choi T."/>
            <person name="Kim D."/>
            <person name="Ryu S."/>
            <person name="Kim W."/>
        </authorList>
    </citation>
    <scope>NUCLEOTIDE SEQUENCE [LARGE SCALE GENOMIC DNA]</scope>
    <source>
        <tissue evidence="6">Muscle</tissue>
    </source>
</reference>
<dbReference type="PANTHER" id="PTHR11545:SF3">
    <property type="entry name" value="LARGE RIBOSOMAL SUBUNIT PROTEIN UL13"/>
    <property type="match status" value="1"/>
</dbReference>
<dbReference type="GO" id="GO:0017148">
    <property type="term" value="P:negative regulation of translation"/>
    <property type="evidence" value="ECO:0007669"/>
    <property type="project" value="TreeGrafter"/>
</dbReference>
<dbReference type="GO" id="GO:0003735">
    <property type="term" value="F:structural constituent of ribosome"/>
    <property type="evidence" value="ECO:0007669"/>
    <property type="project" value="InterPro"/>
</dbReference>
<dbReference type="Gene3D" id="3.90.1180.10">
    <property type="entry name" value="Ribosomal protein L13"/>
    <property type="match status" value="1"/>
</dbReference>
<keyword evidence="2 6" id="KW-0689">Ribosomal protein</keyword>
<dbReference type="Pfam" id="PF00572">
    <property type="entry name" value="Ribosomal_L13"/>
    <property type="match status" value="1"/>
</dbReference>
<comment type="similarity">
    <text evidence="1">Belongs to the universal ribosomal protein uL13 family.</text>
</comment>
<evidence type="ECO:0000256" key="3">
    <source>
        <dbReference type="ARBA" id="ARBA00023274"/>
    </source>
</evidence>
<keyword evidence="3" id="KW-0687">Ribonucleoprotein</keyword>
<dbReference type="Gene3D" id="6.10.250.3250">
    <property type="match status" value="1"/>
</dbReference>
<dbReference type="CDD" id="cd00392">
    <property type="entry name" value="Ribosomal_L13"/>
    <property type="match status" value="1"/>
</dbReference>
<dbReference type="GO" id="GO:0006412">
    <property type="term" value="P:translation"/>
    <property type="evidence" value="ECO:0007669"/>
    <property type="project" value="InterPro"/>
</dbReference>
<comment type="caution">
    <text evidence="6">The sequence shown here is derived from an EMBL/GenBank/DDBJ whole genome shotgun (WGS) entry which is preliminary data.</text>
</comment>
<evidence type="ECO:0000256" key="2">
    <source>
        <dbReference type="ARBA" id="ARBA00022980"/>
    </source>
</evidence>
<dbReference type="AlphaFoldDB" id="A0A5B7CQG1"/>
<dbReference type="InterPro" id="IPR005755">
    <property type="entry name" value="Ribosomal_uL13_euk/arc"/>
</dbReference>
<dbReference type="InterPro" id="IPR036899">
    <property type="entry name" value="Ribosomal_uL13_sf"/>
</dbReference>
<name>A0A5B7CQG1_PORTR</name>
<accession>A0A5B7CQG1</accession>
<keyword evidence="7" id="KW-1185">Reference proteome</keyword>
<sequence length="253" mass="28137">MSAHFNRRASFLLLASVSSPLGTSSLALAAALRAALVTLASSTFLSAAHPVTLPILIDGAGHLLGRLAAIVAKTTLAGQRVVVVRCEKINISGSFYRNKLKYLSFLRKRCNVNPKRGPFHFRAPAKIFQRCVRALPFQYCFLGRLSHEVGWKYKSVVATLETRRKLKQAVLHKKRLTDKKLRRQALNKVSKRVEPYTKVMVSYGVENASSKQAQSNILWSRLQLHQSMIQKKVTGISLHPVSWEGPSSGCEDT</sequence>
<evidence type="ECO:0000256" key="4">
    <source>
        <dbReference type="ARBA" id="ARBA00035201"/>
    </source>
</evidence>
<dbReference type="NCBIfam" id="TIGR01077">
    <property type="entry name" value="L13_A_E"/>
    <property type="match status" value="1"/>
</dbReference>
<dbReference type="SUPFAM" id="SSF52161">
    <property type="entry name" value="Ribosomal protein L13"/>
    <property type="match status" value="1"/>
</dbReference>
<dbReference type="GO" id="GO:0022625">
    <property type="term" value="C:cytosolic large ribosomal subunit"/>
    <property type="evidence" value="ECO:0007669"/>
    <property type="project" value="TreeGrafter"/>
</dbReference>
<evidence type="ECO:0000313" key="7">
    <source>
        <dbReference type="Proteomes" id="UP000324222"/>
    </source>
</evidence>